<keyword evidence="3" id="KW-1185">Reference proteome</keyword>
<dbReference type="Proteomes" id="UP001589943">
    <property type="component" value="Unassembled WGS sequence"/>
</dbReference>
<dbReference type="InterPro" id="IPR018060">
    <property type="entry name" value="HTH_AraC"/>
</dbReference>
<dbReference type="PROSITE" id="PS01124">
    <property type="entry name" value="HTH_ARAC_FAMILY_2"/>
    <property type="match status" value="1"/>
</dbReference>
<protein>
    <submittedName>
        <fullName evidence="2">Helix-turn-helix domain-containing protein</fullName>
    </submittedName>
</protein>
<organism evidence="2 3">
    <name type="scientific">Novosphingobium aquiterrae</name>
    <dbReference type="NCBI Taxonomy" id="624388"/>
    <lineage>
        <taxon>Bacteria</taxon>
        <taxon>Pseudomonadati</taxon>
        <taxon>Pseudomonadota</taxon>
        <taxon>Alphaproteobacteria</taxon>
        <taxon>Sphingomonadales</taxon>
        <taxon>Sphingomonadaceae</taxon>
        <taxon>Novosphingobium</taxon>
    </lineage>
</organism>
<reference evidence="2 3" key="1">
    <citation type="submission" date="2024-09" db="EMBL/GenBank/DDBJ databases">
        <authorList>
            <person name="Sun Q."/>
            <person name="Mori K."/>
        </authorList>
    </citation>
    <scope>NUCLEOTIDE SEQUENCE [LARGE SCALE GENOMIC DNA]</scope>
    <source>
        <strain evidence="2 3">NCAIM B.02537</strain>
    </source>
</reference>
<evidence type="ECO:0000313" key="3">
    <source>
        <dbReference type="Proteomes" id="UP001589943"/>
    </source>
</evidence>
<name>A0ABV6PLJ1_9SPHN</name>
<dbReference type="EMBL" id="JBHLTL010000011">
    <property type="protein sequence ID" value="MFC0590706.1"/>
    <property type="molecule type" value="Genomic_DNA"/>
</dbReference>
<dbReference type="InterPro" id="IPR046532">
    <property type="entry name" value="DUF6597"/>
</dbReference>
<dbReference type="Pfam" id="PF12833">
    <property type="entry name" value="HTH_18"/>
    <property type="match status" value="1"/>
</dbReference>
<dbReference type="SMART" id="SM00342">
    <property type="entry name" value="HTH_ARAC"/>
    <property type="match status" value="1"/>
</dbReference>
<feature type="domain" description="HTH araC/xylS-type" evidence="1">
    <location>
        <begin position="165"/>
        <end position="265"/>
    </location>
</feature>
<evidence type="ECO:0000259" key="1">
    <source>
        <dbReference type="PROSITE" id="PS01124"/>
    </source>
</evidence>
<comment type="caution">
    <text evidence="2">The sequence shown here is derived from an EMBL/GenBank/DDBJ whole genome shotgun (WGS) entry which is preliminary data.</text>
</comment>
<accession>A0ABV6PLJ1</accession>
<evidence type="ECO:0000313" key="2">
    <source>
        <dbReference type="EMBL" id="MFC0590706.1"/>
    </source>
</evidence>
<sequence length="292" mass="32617">MLQSRNYPPSPRLAPYIARHYVFNVEAPDQFELIDQLLSETAFVRLLLRGDWAAEVVKGIWSNVGKAVFFGPNRRPLKVRVRGGFRVVGIAFCPAGWRGLSNIPADAFADRMVPLADMLGPRAESLLGEVSRVTDDSAQGDARIIAAIEKVVCDLLDARGWPKADEAMQRFERLARNNSTAMVRDAAVQLGMSERQLERRCRPAFGLSPKAILRRSRFLDMAAAMRGLSSSDEREQAALRYYDQPQLIREFRRFIAMTPGQFQKTPTPLLTAGLELRALRKAEDAARAAGET</sequence>
<dbReference type="Gene3D" id="1.10.10.60">
    <property type="entry name" value="Homeodomain-like"/>
    <property type="match status" value="1"/>
</dbReference>
<gene>
    <name evidence="2" type="ORF">ACFFF7_14935</name>
</gene>
<proteinExistence type="predicted"/>
<dbReference type="RefSeq" id="WP_379482155.1">
    <property type="nucleotide sequence ID" value="NZ_JBHLTL010000011.1"/>
</dbReference>
<dbReference type="Pfam" id="PF20240">
    <property type="entry name" value="DUF6597"/>
    <property type="match status" value="1"/>
</dbReference>